<dbReference type="AlphaFoldDB" id="A0AA39IH13"/>
<name>A0AA39IH13_9BILA</name>
<keyword evidence="1" id="KW-0472">Membrane</keyword>
<dbReference type="Pfam" id="PF10326">
    <property type="entry name" value="7TM_GPCR_Str"/>
    <property type="match status" value="2"/>
</dbReference>
<organism evidence="2 3">
    <name type="scientific">Steinernema hermaphroditum</name>
    <dbReference type="NCBI Taxonomy" id="289476"/>
    <lineage>
        <taxon>Eukaryota</taxon>
        <taxon>Metazoa</taxon>
        <taxon>Ecdysozoa</taxon>
        <taxon>Nematoda</taxon>
        <taxon>Chromadorea</taxon>
        <taxon>Rhabditida</taxon>
        <taxon>Tylenchina</taxon>
        <taxon>Panagrolaimomorpha</taxon>
        <taxon>Strongyloidoidea</taxon>
        <taxon>Steinernematidae</taxon>
        <taxon>Steinernema</taxon>
    </lineage>
</organism>
<dbReference type="Gene3D" id="1.20.1070.10">
    <property type="entry name" value="Rhodopsin 7-helix transmembrane proteins"/>
    <property type="match status" value="1"/>
</dbReference>
<gene>
    <name evidence="2" type="ORF">QR680_008126</name>
</gene>
<dbReference type="PANTHER" id="PTHR22943">
    <property type="entry name" value="7-TRANSMEMBRANE DOMAIN RECEPTOR C.ELEGANS"/>
    <property type="match status" value="1"/>
</dbReference>
<dbReference type="InterPro" id="IPR019428">
    <property type="entry name" value="7TM_GPCR_serpentine_rcpt_Str"/>
</dbReference>
<sequence length="761" mass="86887">MFFHIASVLPNMASLQMTEFPPHFFFYRAIFSEVACIIGLILNSAVLYGLFLVKKDLRRTYRLNVMSLTFVDIMHAFLSAIITLGCTFEETLVIVVTGPITWLNSPSLSRYAYILFCLTYNIYFMLQPISFFQRYLDICKPKVGRYLNSKAFFAVATVVIAIYGCPPVYILTQVVRPMENSYANDPNQESILRNSHFLTYRDVSKPLVNIRWSSLFLTLFVESTVMIFCSIKIFLHLKKFHTSFSKKTLVAHKKMTISLILQALVPIVIGISPLLICMILYYRNTMMMISHYRNGTVDVYQFNKNFMIFRYVNGAVACITALILNGLIIFCTCRLNQNSLRHFRGLLVALSALDICYAFASGVTTMGFDYYNGGFLIIITGVTTLGPSVLSRLSYVLYIVTFNAFFILQPVMFICRYIIICLPKRVTILRNRFVLVGASLFATMFCMTQVYWSVNSYSPTCRHPRFEMAETGEEIFTNAYFLSSTDADVTYIIGETLFLNFLIFTSLGSMVLVQCVESRVRYSKWPYAIRWKKSDSKGVVKSRSECMVHAYKEKKIAYRMEMDKEMYCNVLEDIGFTKEISRDGSESHIVDTRPKEDGCQCNDTSKMDVRKFFGGPCEAGEEICNQVKRVHAYCIENANNRGCIAVFSTESSLKGDCTEIEKLVTIPAGGNANQTILISSYYDASNAWENEMIRLNFQVFIHQVATKLIANSAFSPMKKIDKLIPLLQKFVTEDDLLRQLVMGIVVQGWGTNKQLIQCRYS</sequence>
<evidence type="ECO:0000313" key="2">
    <source>
        <dbReference type="EMBL" id="KAK0423401.1"/>
    </source>
</evidence>
<dbReference type="PANTHER" id="PTHR22943:SF248">
    <property type="entry name" value="SEVEN TM RECEPTOR"/>
    <property type="match status" value="1"/>
</dbReference>
<keyword evidence="1" id="KW-0812">Transmembrane</keyword>
<reference evidence="2" key="1">
    <citation type="submission" date="2023-06" db="EMBL/GenBank/DDBJ databases">
        <title>Genomic analysis of the entomopathogenic nematode Steinernema hermaphroditum.</title>
        <authorList>
            <person name="Schwarz E.M."/>
            <person name="Heppert J.K."/>
            <person name="Baniya A."/>
            <person name="Schwartz H.T."/>
            <person name="Tan C.-H."/>
            <person name="Antoshechkin I."/>
            <person name="Sternberg P.W."/>
            <person name="Goodrich-Blair H."/>
            <person name="Dillman A.R."/>
        </authorList>
    </citation>
    <scope>NUCLEOTIDE SEQUENCE</scope>
    <source>
        <strain evidence="2">PS9179</strain>
        <tissue evidence="2">Whole animal</tissue>
    </source>
</reference>
<keyword evidence="1" id="KW-1133">Transmembrane helix</keyword>
<feature type="transmembrane region" description="Helical" evidence="1">
    <location>
        <begin position="25"/>
        <end position="53"/>
    </location>
</feature>
<feature type="transmembrane region" description="Helical" evidence="1">
    <location>
        <begin position="308"/>
        <end position="331"/>
    </location>
</feature>
<protein>
    <submittedName>
        <fullName evidence="2">Uncharacterized protein</fullName>
    </submittedName>
</protein>
<feature type="transmembrane region" description="Helical" evidence="1">
    <location>
        <begin position="395"/>
        <end position="421"/>
    </location>
</feature>
<feature type="transmembrane region" description="Helical" evidence="1">
    <location>
        <begin position="215"/>
        <end position="235"/>
    </location>
</feature>
<feature type="transmembrane region" description="Helical" evidence="1">
    <location>
        <begin position="256"/>
        <end position="282"/>
    </location>
</feature>
<feature type="transmembrane region" description="Helical" evidence="1">
    <location>
        <begin position="497"/>
        <end position="516"/>
    </location>
</feature>
<evidence type="ECO:0000256" key="1">
    <source>
        <dbReference type="SAM" id="Phobius"/>
    </source>
</evidence>
<feature type="transmembrane region" description="Helical" evidence="1">
    <location>
        <begin position="152"/>
        <end position="172"/>
    </location>
</feature>
<comment type="caution">
    <text evidence="2">The sequence shown here is derived from an EMBL/GenBank/DDBJ whole genome shotgun (WGS) entry which is preliminary data.</text>
</comment>
<accession>A0AA39IH13</accession>
<keyword evidence="3" id="KW-1185">Reference proteome</keyword>
<feature type="transmembrane region" description="Helical" evidence="1">
    <location>
        <begin position="433"/>
        <end position="452"/>
    </location>
</feature>
<feature type="transmembrane region" description="Helical" evidence="1">
    <location>
        <begin position="111"/>
        <end position="132"/>
    </location>
</feature>
<dbReference type="EMBL" id="JAUCMV010000001">
    <property type="protein sequence ID" value="KAK0423401.1"/>
    <property type="molecule type" value="Genomic_DNA"/>
</dbReference>
<evidence type="ECO:0000313" key="3">
    <source>
        <dbReference type="Proteomes" id="UP001175271"/>
    </source>
</evidence>
<feature type="transmembrane region" description="Helical" evidence="1">
    <location>
        <begin position="65"/>
        <end position="85"/>
    </location>
</feature>
<feature type="transmembrane region" description="Helical" evidence="1">
    <location>
        <begin position="343"/>
        <end position="360"/>
    </location>
</feature>
<proteinExistence type="predicted"/>
<dbReference type="Proteomes" id="UP001175271">
    <property type="component" value="Unassembled WGS sequence"/>
</dbReference>
<dbReference type="SUPFAM" id="SSF81321">
    <property type="entry name" value="Family A G protein-coupled receptor-like"/>
    <property type="match status" value="1"/>
</dbReference>